<dbReference type="GO" id="GO:0003723">
    <property type="term" value="F:RNA binding"/>
    <property type="evidence" value="ECO:0007669"/>
    <property type="project" value="UniProtKB-KW"/>
</dbReference>
<keyword evidence="3" id="KW-0694">RNA-binding</keyword>
<dbReference type="EMBL" id="HG994373">
    <property type="protein sequence ID" value="CAF1771979.1"/>
    <property type="molecule type" value="Genomic_DNA"/>
</dbReference>
<dbReference type="PROSITE" id="PS50303">
    <property type="entry name" value="PUM_HD"/>
    <property type="match status" value="1"/>
</dbReference>
<reference evidence="6" key="3">
    <citation type="submission" date="2021-01" db="EMBL/GenBank/DDBJ databases">
        <authorList>
            <consortium name="Genoscope - CEA"/>
            <person name="William W."/>
        </authorList>
    </citation>
    <scope>NUCLEOTIDE SEQUENCE</scope>
</reference>
<dbReference type="GO" id="GO:0006417">
    <property type="term" value="P:regulation of translation"/>
    <property type="evidence" value="ECO:0007669"/>
    <property type="project" value="UniProtKB-KW"/>
</dbReference>
<reference evidence="7 8" key="1">
    <citation type="journal article" date="2014" name="Science">
        <title>Plant genetics. Early allopolyploid evolution in the post-Neolithic Brassica napus oilseed genome.</title>
        <authorList>
            <person name="Chalhoub B."/>
            <person name="Denoeud F."/>
            <person name="Liu S."/>
            <person name="Parkin I.A."/>
            <person name="Tang H."/>
            <person name="Wang X."/>
            <person name="Chiquet J."/>
            <person name="Belcram H."/>
            <person name="Tong C."/>
            <person name="Samans B."/>
            <person name="Correa M."/>
            <person name="Da Silva C."/>
            <person name="Just J."/>
            <person name="Falentin C."/>
            <person name="Koh C.S."/>
            <person name="Le Clainche I."/>
            <person name="Bernard M."/>
            <person name="Bento P."/>
            <person name="Noel B."/>
            <person name="Labadie K."/>
            <person name="Alberti A."/>
            <person name="Charles M."/>
            <person name="Arnaud D."/>
            <person name="Guo H."/>
            <person name="Daviaud C."/>
            <person name="Alamery S."/>
            <person name="Jabbari K."/>
            <person name="Zhao M."/>
            <person name="Edger P.P."/>
            <person name="Chelaifa H."/>
            <person name="Tack D."/>
            <person name="Lassalle G."/>
            <person name="Mestiri I."/>
            <person name="Schnel N."/>
            <person name="Le Paslier M.C."/>
            <person name="Fan G."/>
            <person name="Renault V."/>
            <person name="Bayer P.E."/>
            <person name="Golicz A.A."/>
            <person name="Manoli S."/>
            <person name="Lee T.H."/>
            <person name="Thi V.H."/>
            <person name="Chalabi S."/>
            <person name="Hu Q."/>
            <person name="Fan C."/>
            <person name="Tollenaere R."/>
            <person name="Lu Y."/>
            <person name="Battail C."/>
            <person name="Shen J."/>
            <person name="Sidebottom C.H."/>
            <person name="Wang X."/>
            <person name="Canaguier A."/>
            <person name="Chauveau A."/>
            <person name="Berard A."/>
            <person name="Deniot G."/>
            <person name="Guan M."/>
            <person name="Liu Z."/>
            <person name="Sun F."/>
            <person name="Lim Y.P."/>
            <person name="Lyons E."/>
            <person name="Town C.D."/>
            <person name="Bancroft I."/>
            <person name="Wang X."/>
            <person name="Meng J."/>
            <person name="Ma J."/>
            <person name="Pires J.C."/>
            <person name="King G.J."/>
            <person name="Brunel D."/>
            <person name="Delourme R."/>
            <person name="Renard M."/>
            <person name="Aury J.M."/>
            <person name="Adams K.L."/>
            <person name="Batley J."/>
            <person name="Snowdon R.J."/>
            <person name="Tost J."/>
            <person name="Edwards D."/>
            <person name="Zhou Y."/>
            <person name="Hua W."/>
            <person name="Sharpe A.G."/>
            <person name="Paterson A.H."/>
            <person name="Guan C."/>
            <person name="Wincker P."/>
        </authorList>
    </citation>
    <scope>NUCLEOTIDE SEQUENCE [LARGE SCALE GENOMIC DNA]</scope>
    <source>
        <strain evidence="8">cv. Darmor-bzh</strain>
    </source>
</reference>
<evidence type="ECO:0000256" key="1">
    <source>
        <dbReference type="ARBA" id="ARBA00022737"/>
    </source>
</evidence>
<gene>
    <name evidence="7" type="primary">BnaC09g35890D</name>
    <name evidence="6" type="ORF">DARMORV10_C09P52860.1</name>
    <name evidence="7" type="ORF">GSBRNA2T00003511001</name>
</gene>
<dbReference type="InterPro" id="IPR033133">
    <property type="entry name" value="PUM-HD"/>
</dbReference>
<name>A0A078IK94_BRANA</name>
<dbReference type="PaxDb" id="3708-A0A078IK94"/>
<evidence type="ECO:0000313" key="6">
    <source>
        <dbReference type="EMBL" id="CAF1771979.1"/>
    </source>
</evidence>
<evidence type="ECO:0000256" key="2">
    <source>
        <dbReference type="ARBA" id="ARBA00022845"/>
    </source>
</evidence>
<keyword evidence="2" id="KW-0810">Translation regulation</keyword>
<organism evidence="7 8">
    <name type="scientific">Brassica napus</name>
    <name type="common">Rape</name>
    <dbReference type="NCBI Taxonomy" id="3708"/>
    <lineage>
        <taxon>Eukaryota</taxon>
        <taxon>Viridiplantae</taxon>
        <taxon>Streptophyta</taxon>
        <taxon>Embryophyta</taxon>
        <taxon>Tracheophyta</taxon>
        <taxon>Spermatophyta</taxon>
        <taxon>Magnoliopsida</taxon>
        <taxon>eudicotyledons</taxon>
        <taxon>Gunneridae</taxon>
        <taxon>Pentapetalae</taxon>
        <taxon>rosids</taxon>
        <taxon>malvids</taxon>
        <taxon>Brassicales</taxon>
        <taxon>Brassicaceae</taxon>
        <taxon>Brassiceae</taxon>
        <taxon>Brassica</taxon>
    </lineage>
</organism>
<dbReference type="Gene3D" id="1.25.10.10">
    <property type="entry name" value="Leucine-rich Repeat Variant"/>
    <property type="match status" value="1"/>
</dbReference>
<protein>
    <submittedName>
        <fullName evidence="6">(rape) hypothetical protein</fullName>
    </submittedName>
    <submittedName>
        <fullName evidence="7">BnaC09g35890D protein</fullName>
    </submittedName>
</protein>
<dbReference type="Proteomes" id="UP001295469">
    <property type="component" value="Chromosome C09"/>
</dbReference>
<dbReference type="AlphaFoldDB" id="A0A078IK94"/>
<dbReference type="Proteomes" id="UP000028999">
    <property type="component" value="Unassembled WGS sequence"/>
</dbReference>
<reference evidence="7" key="2">
    <citation type="submission" date="2014-06" db="EMBL/GenBank/DDBJ databases">
        <authorList>
            <person name="Genoscope - CEA"/>
        </authorList>
    </citation>
    <scope>NUCLEOTIDE SEQUENCE</scope>
</reference>
<evidence type="ECO:0000256" key="3">
    <source>
        <dbReference type="ARBA" id="ARBA00022884"/>
    </source>
</evidence>
<proteinExistence type="predicted"/>
<evidence type="ECO:0000259" key="5">
    <source>
        <dbReference type="PROSITE" id="PS50303"/>
    </source>
</evidence>
<evidence type="ECO:0000256" key="4">
    <source>
        <dbReference type="PROSITE-ProRule" id="PRU00317"/>
    </source>
</evidence>
<feature type="domain" description="PUM-HD" evidence="5">
    <location>
        <begin position="1"/>
        <end position="59"/>
    </location>
</feature>
<evidence type="ECO:0000313" key="7">
    <source>
        <dbReference type="EMBL" id="CDY51465.1"/>
    </source>
</evidence>
<dbReference type="Gramene" id="CDY51465">
    <property type="protein sequence ID" value="CDY51465"/>
    <property type="gene ID" value="GSBRNA2T00003511001"/>
</dbReference>
<feature type="repeat" description="Pumilio" evidence="4">
    <location>
        <begin position="1"/>
        <end position="36"/>
    </location>
</feature>
<dbReference type="InterPro" id="IPR001313">
    <property type="entry name" value="Pumilio_RNA-bd_rpt"/>
</dbReference>
<dbReference type="EMBL" id="LK032997">
    <property type="protein sequence ID" value="CDY51465.1"/>
    <property type="molecule type" value="Genomic_DNA"/>
</dbReference>
<keyword evidence="1" id="KW-0677">Repeat</keyword>
<dbReference type="PROSITE" id="PS50302">
    <property type="entry name" value="PUM"/>
    <property type="match status" value="1"/>
</dbReference>
<evidence type="ECO:0000313" key="8">
    <source>
        <dbReference type="Proteomes" id="UP000028999"/>
    </source>
</evidence>
<sequence>MSLVTHSYGNYVVQRLIKTFNEAGYDLPHSLRSILNNNRAFLKGDTWGKQVLITYDKTQK</sequence>
<keyword evidence="8" id="KW-1185">Reference proteome</keyword>
<dbReference type="InterPro" id="IPR011989">
    <property type="entry name" value="ARM-like"/>
</dbReference>
<accession>A0A078IK94</accession>